<keyword evidence="1" id="KW-1133">Transmembrane helix</keyword>
<dbReference type="EMBL" id="JADBEG010000001">
    <property type="protein sequence ID" value="MBE1496218.1"/>
    <property type="molecule type" value="Genomic_DNA"/>
</dbReference>
<dbReference type="RefSeq" id="WP_143264928.1">
    <property type="nucleotide sequence ID" value="NZ_JADBEG010000001.1"/>
</dbReference>
<comment type="caution">
    <text evidence="2">The sequence shown here is derived from an EMBL/GenBank/DDBJ whole genome shotgun (WGS) entry which is preliminary data.</text>
</comment>
<evidence type="ECO:0008006" key="4">
    <source>
        <dbReference type="Google" id="ProtNLM"/>
    </source>
</evidence>
<accession>A0ABR9HZ66</accession>
<proteinExistence type="predicted"/>
<protein>
    <recommendedName>
        <fullName evidence="4">DUF4352 domain-containing protein</fullName>
    </recommendedName>
</protein>
<keyword evidence="1" id="KW-0472">Membrane</keyword>
<gene>
    <name evidence="2" type="ORF">H4696_003318</name>
</gene>
<evidence type="ECO:0000313" key="2">
    <source>
        <dbReference type="EMBL" id="MBE1496218.1"/>
    </source>
</evidence>
<keyword evidence="3" id="KW-1185">Reference proteome</keyword>
<reference evidence="2 3" key="1">
    <citation type="submission" date="2020-10" db="EMBL/GenBank/DDBJ databases">
        <title>Sequencing the genomes of 1000 actinobacteria strains.</title>
        <authorList>
            <person name="Klenk H.-P."/>
        </authorList>
    </citation>
    <scope>NUCLEOTIDE SEQUENCE [LARGE SCALE GENOMIC DNA]</scope>
    <source>
        <strain evidence="2 3">DSM 44653</strain>
    </source>
</reference>
<organism evidence="2 3">
    <name type="scientific">Amycolatopsis lexingtonensis</name>
    <dbReference type="NCBI Taxonomy" id="218822"/>
    <lineage>
        <taxon>Bacteria</taxon>
        <taxon>Bacillati</taxon>
        <taxon>Actinomycetota</taxon>
        <taxon>Actinomycetes</taxon>
        <taxon>Pseudonocardiales</taxon>
        <taxon>Pseudonocardiaceae</taxon>
        <taxon>Amycolatopsis</taxon>
    </lineage>
</organism>
<dbReference type="Proteomes" id="UP000631670">
    <property type="component" value="Unassembled WGS sequence"/>
</dbReference>
<feature type="transmembrane region" description="Helical" evidence="1">
    <location>
        <begin position="22"/>
        <end position="40"/>
    </location>
</feature>
<name>A0ABR9HZ66_9PSEU</name>
<evidence type="ECO:0000313" key="3">
    <source>
        <dbReference type="Proteomes" id="UP000631670"/>
    </source>
</evidence>
<keyword evidence="1" id="KW-0812">Transmembrane</keyword>
<sequence length="221" mass="23215">MTSDAASDTLIAQSRHKRWPRILLAAGGVVAIVAVTIAVTRATTAQPTQPSPTMNVAAAAPATVTATTSAVPTVVPNNTGYLTKKVGERAGLGAGTEPAVEFWITKIAVDSKCNPYSQRKPGTHSLILDVTVKTHQDDGYGSINAMPGLLNEFAFSTEGPAGVKNQAEWDSCHPEVKRLPNVYALNSTYTGQIALATADSSGKLQLNGAGIDNVKGWEWPF</sequence>
<evidence type="ECO:0000256" key="1">
    <source>
        <dbReference type="SAM" id="Phobius"/>
    </source>
</evidence>